<name>A0A917ZVP9_9ACTN</name>
<gene>
    <name evidence="2" type="ORF">GCM10012280_60810</name>
</gene>
<dbReference type="EMBL" id="BMMS01000035">
    <property type="protein sequence ID" value="GGO97911.1"/>
    <property type="molecule type" value="Genomic_DNA"/>
</dbReference>
<protein>
    <submittedName>
        <fullName evidence="2">Uncharacterized protein</fullName>
    </submittedName>
</protein>
<comment type="caution">
    <text evidence="2">The sequence shown here is derived from an EMBL/GenBank/DDBJ whole genome shotgun (WGS) entry which is preliminary data.</text>
</comment>
<evidence type="ECO:0000313" key="3">
    <source>
        <dbReference type="Proteomes" id="UP000641932"/>
    </source>
</evidence>
<evidence type="ECO:0000313" key="2">
    <source>
        <dbReference type="EMBL" id="GGO97911.1"/>
    </source>
</evidence>
<dbReference type="Proteomes" id="UP000641932">
    <property type="component" value="Unassembled WGS sequence"/>
</dbReference>
<accession>A0A917ZVP9</accession>
<feature type="compositionally biased region" description="Low complexity" evidence="1">
    <location>
        <begin position="40"/>
        <end position="53"/>
    </location>
</feature>
<reference evidence="2" key="1">
    <citation type="journal article" date="2014" name="Int. J. Syst. Evol. Microbiol.">
        <title>Complete genome sequence of Corynebacterium casei LMG S-19264T (=DSM 44701T), isolated from a smear-ripened cheese.</title>
        <authorList>
            <consortium name="US DOE Joint Genome Institute (JGI-PGF)"/>
            <person name="Walter F."/>
            <person name="Albersmeier A."/>
            <person name="Kalinowski J."/>
            <person name="Ruckert C."/>
        </authorList>
    </citation>
    <scope>NUCLEOTIDE SEQUENCE</scope>
    <source>
        <strain evidence="2">CGMCC 4.7201</strain>
    </source>
</reference>
<sequence>MASLNGMMPTEGFPGAPTFAVVSVMTAPPPEAVPAEERPAAAAESAVAGGASSAEIPNVARTALLRRVRLETRRMDIPFSAPARWSTQRLTPR</sequence>
<evidence type="ECO:0000256" key="1">
    <source>
        <dbReference type="SAM" id="MobiDB-lite"/>
    </source>
</evidence>
<dbReference type="AlphaFoldDB" id="A0A917ZVP9"/>
<organism evidence="2 3">
    <name type="scientific">Wenjunlia tyrosinilytica</name>
    <dbReference type="NCBI Taxonomy" id="1544741"/>
    <lineage>
        <taxon>Bacteria</taxon>
        <taxon>Bacillati</taxon>
        <taxon>Actinomycetota</taxon>
        <taxon>Actinomycetes</taxon>
        <taxon>Kitasatosporales</taxon>
        <taxon>Streptomycetaceae</taxon>
        <taxon>Wenjunlia</taxon>
    </lineage>
</organism>
<feature type="region of interest" description="Disordered" evidence="1">
    <location>
        <begin position="30"/>
        <end position="53"/>
    </location>
</feature>
<reference evidence="2" key="2">
    <citation type="submission" date="2020-09" db="EMBL/GenBank/DDBJ databases">
        <authorList>
            <person name="Sun Q."/>
            <person name="Zhou Y."/>
        </authorList>
    </citation>
    <scope>NUCLEOTIDE SEQUENCE</scope>
    <source>
        <strain evidence="2">CGMCC 4.7201</strain>
    </source>
</reference>
<keyword evidence="3" id="KW-1185">Reference proteome</keyword>
<proteinExistence type="predicted"/>